<sequence>MAPLSTPLPNATIHATPDSSAVNTPSPDYAYATKYAGPPFPVANASIPPSSAGGGNHNCNMVGLPRCQEQFGNNSSHHHPECCSTRRANVAESNCQTGAQHVFSHPVHSQHSHANVVPLALLGRWPALVECPGCRGVAPTSTKHVAGKGSHWMATMFFFTTGIFTFVPYVTPAMKDVEHHCLRCGRHLATNRFGGGTQAKLM</sequence>
<evidence type="ECO:0000313" key="3">
    <source>
        <dbReference type="EMBL" id="QBZ59862.1"/>
    </source>
</evidence>
<feature type="region of interest" description="Disordered" evidence="1">
    <location>
        <begin position="1"/>
        <end position="24"/>
    </location>
</feature>
<gene>
    <name evidence="3" type="ORF">PoMZ_04827</name>
</gene>
<dbReference type="Pfam" id="PF10601">
    <property type="entry name" value="zf-LITAF-like"/>
    <property type="match status" value="1"/>
</dbReference>
<evidence type="ECO:0000313" key="4">
    <source>
        <dbReference type="Proteomes" id="UP000294847"/>
    </source>
</evidence>
<organism evidence="3 4">
    <name type="scientific">Pyricularia oryzae</name>
    <name type="common">Rice blast fungus</name>
    <name type="synonym">Magnaporthe oryzae</name>
    <dbReference type="NCBI Taxonomy" id="318829"/>
    <lineage>
        <taxon>Eukaryota</taxon>
        <taxon>Fungi</taxon>
        <taxon>Dikarya</taxon>
        <taxon>Ascomycota</taxon>
        <taxon>Pezizomycotina</taxon>
        <taxon>Sordariomycetes</taxon>
        <taxon>Sordariomycetidae</taxon>
        <taxon>Magnaporthales</taxon>
        <taxon>Pyriculariaceae</taxon>
        <taxon>Pyricularia</taxon>
    </lineage>
</organism>
<proteinExistence type="predicted"/>
<evidence type="ECO:0000259" key="2">
    <source>
        <dbReference type="PROSITE" id="PS51837"/>
    </source>
</evidence>
<dbReference type="AlphaFoldDB" id="A0A4P7ND15"/>
<name>A0A4P7ND15_PYROR</name>
<dbReference type="Proteomes" id="UP000294847">
    <property type="component" value="Chromosome 3"/>
</dbReference>
<dbReference type="InterPro" id="IPR006629">
    <property type="entry name" value="LITAF"/>
</dbReference>
<accession>A0A4P7ND15</accession>
<feature type="domain" description="LITAF" evidence="2">
    <location>
        <begin position="111"/>
        <end position="193"/>
    </location>
</feature>
<dbReference type="SMART" id="SM00714">
    <property type="entry name" value="LITAF"/>
    <property type="match status" value="1"/>
</dbReference>
<reference evidence="3 4" key="1">
    <citation type="journal article" date="2019" name="Mol. Biol. Evol.">
        <title>Blast fungal genomes show frequent chromosomal changes, gene gains and losses, and effector gene turnover.</title>
        <authorList>
            <person name="Gomez Luciano L.B."/>
            <person name="Jason Tsai I."/>
            <person name="Chuma I."/>
            <person name="Tosa Y."/>
            <person name="Chen Y.H."/>
            <person name="Li J.Y."/>
            <person name="Li M.Y."/>
            <person name="Jade Lu M.Y."/>
            <person name="Nakayashiki H."/>
            <person name="Li W.H."/>
        </authorList>
    </citation>
    <scope>NUCLEOTIDE SEQUENCE [LARGE SCALE GENOMIC DNA]</scope>
    <source>
        <strain evidence="3">MZ5-1-6</strain>
    </source>
</reference>
<dbReference type="PROSITE" id="PS51837">
    <property type="entry name" value="LITAF"/>
    <property type="match status" value="1"/>
</dbReference>
<evidence type="ECO:0000256" key="1">
    <source>
        <dbReference type="SAM" id="MobiDB-lite"/>
    </source>
</evidence>
<protein>
    <recommendedName>
        <fullName evidence="2">LITAF domain-containing protein</fullName>
    </recommendedName>
</protein>
<dbReference type="EMBL" id="CP034206">
    <property type="protein sequence ID" value="QBZ59862.1"/>
    <property type="molecule type" value="Genomic_DNA"/>
</dbReference>